<dbReference type="AlphaFoldDB" id="A0A7R8CMY7"/>
<evidence type="ECO:0000256" key="1">
    <source>
        <dbReference type="ARBA" id="ARBA00012368"/>
    </source>
</evidence>
<dbReference type="InterPro" id="IPR000909">
    <property type="entry name" value="PLipase_C_PInositol-sp_X_dom"/>
</dbReference>
<dbReference type="CDD" id="cd00275">
    <property type="entry name" value="C2_PLC_like"/>
    <property type="match status" value="1"/>
</dbReference>
<keyword evidence="5" id="KW-0807">Transducer</keyword>
<dbReference type="SUPFAM" id="SSF51695">
    <property type="entry name" value="PLC-like phosphodiesterases"/>
    <property type="match status" value="1"/>
</dbReference>
<dbReference type="PROSITE" id="PS50007">
    <property type="entry name" value="PIPLC_X_DOMAIN"/>
    <property type="match status" value="1"/>
</dbReference>
<proteinExistence type="predicted"/>
<evidence type="ECO:0000256" key="3">
    <source>
        <dbReference type="ARBA" id="ARBA00022963"/>
    </source>
</evidence>
<dbReference type="Proteomes" id="UP000675881">
    <property type="component" value="Chromosome 2"/>
</dbReference>
<dbReference type="InterPro" id="IPR000008">
    <property type="entry name" value="C2_dom"/>
</dbReference>
<protein>
    <recommendedName>
        <fullName evidence="1 6">Phosphoinositide phospholipase C</fullName>
        <ecNumber evidence="1 6">3.1.4.11</ecNumber>
    </recommendedName>
</protein>
<dbReference type="Pfam" id="PF09279">
    <property type="entry name" value="EF-hand_like"/>
    <property type="match status" value="1"/>
</dbReference>
<gene>
    <name evidence="7" type="ORF">LSAA_6911</name>
</gene>
<evidence type="ECO:0000256" key="2">
    <source>
        <dbReference type="ARBA" id="ARBA00022801"/>
    </source>
</evidence>
<dbReference type="SMART" id="SM00149">
    <property type="entry name" value="PLCYc"/>
    <property type="match status" value="1"/>
</dbReference>
<dbReference type="PROSITE" id="PS50004">
    <property type="entry name" value="C2"/>
    <property type="match status" value="1"/>
</dbReference>
<dbReference type="SUPFAM" id="SSF47473">
    <property type="entry name" value="EF-hand"/>
    <property type="match status" value="1"/>
</dbReference>
<dbReference type="GO" id="GO:0051209">
    <property type="term" value="P:release of sequestered calcium ion into cytosol"/>
    <property type="evidence" value="ECO:0007669"/>
    <property type="project" value="TreeGrafter"/>
</dbReference>
<evidence type="ECO:0000256" key="6">
    <source>
        <dbReference type="RuleBase" id="RU361133"/>
    </source>
</evidence>
<dbReference type="InterPro" id="IPR001192">
    <property type="entry name" value="PI-PLC_fam"/>
</dbReference>
<dbReference type="GO" id="GO:0048015">
    <property type="term" value="P:phosphatidylinositol-mediated signaling"/>
    <property type="evidence" value="ECO:0007669"/>
    <property type="project" value="TreeGrafter"/>
</dbReference>
<keyword evidence="3 6" id="KW-0442">Lipid degradation</keyword>
<dbReference type="PRINTS" id="PR00390">
    <property type="entry name" value="PHPHLIPASEC"/>
</dbReference>
<dbReference type="EC" id="3.1.4.11" evidence="1 6"/>
<dbReference type="EMBL" id="HG994581">
    <property type="protein sequence ID" value="CAF2867603.1"/>
    <property type="molecule type" value="Genomic_DNA"/>
</dbReference>
<dbReference type="CDD" id="cd08558">
    <property type="entry name" value="PI-PLCc_eukaryota"/>
    <property type="match status" value="1"/>
</dbReference>
<dbReference type="InterPro" id="IPR015359">
    <property type="entry name" value="PLC_EF-hand-like"/>
</dbReference>
<dbReference type="SUPFAM" id="SSF49562">
    <property type="entry name" value="C2 domain (Calcium/lipid-binding domain, CaLB)"/>
    <property type="match status" value="1"/>
</dbReference>
<evidence type="ECO:0000313" key="8">
    <source>
        <dbReference type="Proteomes" id="UP000675881"/>
    </source>
</evidence>
<dbReference type="PANTHER" id="PTHR10336">
    <property type="entry name" value="PHOSPHOINOSITIDE-SPECIFIC PHOSPHOLIPASE C FAMILY PROTEIN"/>
    <property type="match status" value="1"/>
</dbReference>
<dbReference type="Gene3D" id="2.60.40.150">
    <property type="entry name" value="C2 domain"/>
    <property type="match status" value="1"/>
</dbReference>
<organism evidence="7 8">
    <name type="scientific">Lepeophtheirus salmonis</name>
    <name type="common">Salmon louse</name>
    <name type="synonym">Caligus salmonis</name>
    <dbReference type="NCBI Taxonomy" id="72036"/>
    <lineage>
        <taxon>Eukaryota</taxon>
        <taxon>Metazoa</taxon>
        <taxon>Ecdysozoa</taxon>
        <taxon>Arthropoda</taxon>
        <taxon>Crustacea</taxon>
        <taxon>Multicrustacea</taxon>
        <taxon>Hexanauplia</taxon>
        <taxon>Copepoda</taxon>
        <taxon>Siphonostomatoida</taxon>
        <taxon>Caligidae</taxon>
        <taxon>Lepeophtheirus</taxon>
    </lineage>
</organism>
<dbReference type="SMART" id="SM00239">
    <property type="entry name" value="C2"/>
    <property type="match status" value="1"/>
</dbReference>
<evidence type="ECO:0000256" key="4">
    <source>
        <dbReference type="ARBA" id="ARBA00023098"/>
    </source>
</evidence>
<dbReference type="GO" id="GO:0004435">
    <property type="term" value="F:phosphatidylinositol-4,5-bisphosphate phospholipase C activity"/>
    <property type="evidence" value="ECO:0007669"/>
    <property type="project" value="UniProtKB-EC"/>
</dbReference>
<dbReference type="Pfam" id="PF00168">
    <property type="entry name" value="C2"/>
    <property type="match status" value="1"/>
</dbReference>
<dbReference type="GO" id="GO:0016042">
    <property type="term" value="P:lipid catabolic process"/>
    <property type="evidence" value="ECO:0007669"/>
    <property type="project" value="UniProtKB-KW"/>
</dbReference>
<name>A0A7R8CMY7_LEPSM</name>
<dbReference type="SMART" id="SM00148">
    <property type="entry name" value="PLCXc"/>
    <property type="match status" value="1"/>
</dbReference>
<keyword evidence="8" id="KW-1185">Reference proteome</keyword>
<accession>A0A7R8CMY7</accession>
<dbReference type="InterPro" id="IPR011992">
    <property type="entry name" value="EF-hand-dom_pair"/>
</dbReference>
<dbReference type="OrthoDB" id="269822at2759"/>
<keyword evidence="2 6" id="KW-0378">Hydrolase</keyword>
<comment type="catalytic activity">
    <reaction evidence="6">
        <text>a 1,2-diacyl-sn-glycero-3-phospho-(1D-myo-inositol-4,5-bisphosphate) + H2O = 1D-myo-inositol 1,4,5-trisphosphate + a 1,2-diacyl-sn-glycerol + H(+)</text>
        <dbReference type="Rhea" id="RHEA:33179"/>
        <dbReference type="ChEBI" id="CHEBI:15377"/>
        <dbReference type="ChEBI" id="CHEBI:15378"/>
        <dbReference type="ChEBI" id="CHEBI:17815"/>
        <dbReference type="ChEBI" id="CHEBI:58456"/>
        <dbReference type="ChEBI" id="CHEBI:203600"/>
        <dbReference type="EC" id="3.1.4.11"/>
    </reaction>
</comment>
<evidence type="ECO:0000313" key="7">
    <source>
        <dbReference type="EMBL" id="CAF2867603.1"/>
    </source>
</evidence>
<dbReference type="PANTHER" id="PTHR10336:SF36">
    <property type="entry name" value="1-PHOSPHATIDYLINOSITOL 4,5-BISPHOSPHATE PHOSPHODIESTERASE BETA-4"/>
    <property type="match status" value="1"/>
</dbReference>
<dbReference type="Gene3D" id="3.20.20.190">
    <property type="entry name" value="Phosphatidylinositol (PI) phosphodiesterase"/>
    <property type="match status" value="2"/>
</dbReference>
<dbReference type="Gene3D" id="1.10.238.10">
    <property type="entry name" value="EF-hand"/>
    <property type="match status" value="1"/>
</dbReference>
<reference evidence="7" key="1">
    <citation type="submission" date="2021-02" db="EMBL/GenBank/DDBJ databases">
        <authorList>
            <person name="Bekaert M."/>
        </authorList>
    </citation>
    <scope>NUCLEOTIDE SEQUENCE</scope>
    <source>
        <strain evidence="7">IoA-00</strain>
    </source>
</reference>
<sequence length="708" mass="80919">MASATGSTKEHVSEYVDEMTSIIDWTTFMNVFRKMMNAESKMSKALRTQFYKSCKTKEKAHFGMMGTSDFGEFLEKEQKEEPPPHLSLHMLQYIQRFTSNRVSHKDPKLSFEDFLDYLYSPSNAVVLEQEVNEFEMAYPLSNFFINSSHNTYINGHQFFGCSDSRSYARVLRLGIRCIEIDCWNGYSNESPIIVTHGNTLCTKIDFLSVIRTIRDHGFVKSPYPLIISIEDHCSLSRQKLMAEYLQTELKDHLLLEPMDNGKDLPSPLDLKHKIILKHKKFSDDTVEIGEDIISGELYYLSKEKGSAWTKGIGILENGILKIHKGSSEVIIATHRMGGSKMDVAMVSTPLPFSDKKTDNCLKVTTYTSCIFYLATRERNDVWKIWATSFLTSPSHMPSSASQKRTHSQISKINGKFAPELLNLIIYCRTSSIPEDVLSLALTDMISMDESKAKTFMIDENRSKMMEFHRVRLSPLAPKCWHSIFKTPSEEIQVNQAWFFQTGSCGYRLKPRVVRENMCDPITAMMIPEESSELSISVICGRHLVPRKPSLTIYVQVEIIGCASLDRIYGNTKAIISNSLNPVWDETFPFGIIQLPSMAVVRFGIYNDKNRLLAQAVVPMKGMREGYRSVSMQTSLGEKSNNLSTLLVHVEKHPVVKYNKNYVKDLWRKLKDLNIQRDLVKPGEELLNSEEIGILDTNIKNIRDQLEHF</sequence>
<evidence type="ECO:0000256" key="5">
    <source>
        <dbReference type="ARBA" id="ARBA00023224"/>
    </source>
</evidence>
<dbReference type="Pfam" id="PF00388">
    <property type="entry name" value="PI-PLC-X"/>
    <property type="match status" value="1"/>
</dbReference>
<dbReference type="InterPro" id="IPR001711">
    <property type="entry name" value="PLipase_C_Pinositol-sp_Y"/>
</dbReference>
<keyword evidence="4 6" id="KW-0443">Lipid metabolism</keyword>
<dbReference type="InterPro" id="IPR017946">
    <property type="entry name" value="PLC-like_Pdiesterase_TIM-brl"/>
</dbReference>
<dbReference type="InterPro" id="IPR035892">
    <property type="entry name" value="C2_domain_sf"/>
</dbReference>
<dbReference type="PROSITE" id="PS50008">
    <property type="entry name" value="PIPLC_Y_DOMAIN"/>
    <property type="match status" value="1"/>
</dbReference>